<dbReference type="InterPro" id="IPR027417">
    <property type="entry name" value="P-loop_NTPase"/>
</dbReference>
<dbReference type="HAMAP" id="MF_00944">
    <property type="entry name" value="YchF_OLA1_ATPase"/>
    <property type="match status" value="1"/>
</dbReference>
<dbReference type="InterPro" id="IPR013029">
    <property type="entry name" value="YchF_C"/>
</dbReference>
<dbReference type="GO" id="GO:0046872">
    <property type="term" value="F:metal ion binding"/>
    <property type="evidence" value="ECO:0007669"/>
    <property type="project" value="UniProtKB-KW"/>
</dbReference>
<dbReference type="FunFam" id="1.10.150.300:FF:000001">
    <property type="entry name" value="Ribosome-binding ATPase YchF"/>
    <property type="match status" value="1"/>
</dbReference>
<dbReference type="InterPro" id="IPR012676">
    <property type="entry name" value="TGS-like"/>
</dbReference>
<dbReference type="PANTHER" id="PTHR23305">
    <property type="entry name" value="OBG GTPASE FAMILY"/>
    <property type="match status" value="1"/>
</dbReference>
<dbReference type="KEGG" id="din:Selin_0740"/>
<dbReference type="GO" id="GO:0005524">
    <property type="term" value="F:ATP binding"/>
    <property type="evidence" value="ECO:0007669"/>
    <property type="project" value="UniProtKB-UniRule"/>
</dbReference>
<feature type="domain" description="TGS" evidence="8">
    <location>
        <begin position="282"/>
        <end position="365"/>
    </location>
</feature>
<organism evidence="9 10">
    <name type="scientific">Desulfurispirillum indicum (strain ATCC BAA-1389 / DSM 22839 / S5)</name>
    <dbReference type="NCBI Taxonomy" id="653733"/>
    <lineage>
        <taxon>Bacteria</taxon>
        <taxon>Pseudomonadati</taxon>
        <taxon>Chrysiogenota</taxon>
        <taxon>Chrysiogenia</taxon>
        <taxon>Chrysiogenales</taxon>
        <taxon>Chrysiogenaceae</taxon>
        <taxon>Desulfurispirillum</taxon>
    </lineage>
</organism>
<keyword evidence="10" id="KW-1185">Reference proteome</keyword>
<dbReference type="PROSITE" id="PS51880">
    <property type="entry name" value="TGS"/>
    <property type="match status" value="1"/>
</dbReference>
<dbReference type="CDD" id="cd04867">
    <property type="entry name" value="TGS_YchF_OLA1"/>
    <property type="match status" value="1"/>
</dbReference>
<accession>E6W1V2</accession>
<dbReference type="InterPro" id="IPR004095">
    <property type="entry name" value="TGS"/>
</dbReference>
<comment type="function">
    <text evidence="6">ATPase that binds to both the 70S ribosome and the 50S ribosomal subunit in a nucleotide-independent manner.</text>
</comment>
<feature type="binding site" evidence="6">
    <location>
        <begin position="12"/>
        <end position="17"/>
    </location>
    <ligand>
        <name>ATP</name>
        <dbReference type="ChEBI" id="CHEBI:30616"/>
    </ligand>
</feature>
<evidence type="ECO:0000259" key="7">
    <source>
        <dbReference type="PROSITE" id="PS51710"/>
    </source>
</evidence>
<dbReference type="eggNOG" id="COG0012">
    <property type="taxonomic scope" value="Bacteria"/>
</dbReference>
<dbReference type="InterPro" id="IPR031167">
    <property type="entry name" value="G_OBG"/>
</dbReference>
<dbReference type="FunCoup" id="E6W1V2">
    <property type="interactions" value="484"/>
</dbReference>
<dbReference type="HOGENOM" id="CLU_018395_0_1_0"/>
<evidence type="ECO:0000256" key="5">
    <source>
        <dbReference type="ARBA" id="ARBA00022842"/>
    </source>
</evidence>
<proteinExistence type="inferred from homology"/>
<dbReference type="SUPFAM" id="SSF52540">
    <property type="entry name" value="P-loop containing nucleoside triphosphate hydrolases"/>
    <property type="match status" value="1"/>
</dbReference>
<dbReference type="InParanoid" id="E6W1V2"/>
<comment type="similarity">
    <text evidence="6">Belongs to the TRAFAC class OBG-HflX-like GTPase superfamily. OBG GTPase family. YchF/OLA1 subfamily.</text>
</comment>
<dbReference type="Gene3D" id="3.10.20.30">
    <property type="match status" value="1"/>
</dbReference>
<dbReference type="AlphaFoldDB" id="E6W1V2"/>
<comment type="cofactor">
    <cofactor evidence="1">
        <name>Mg(2+)</name>
        <dbReference type="ChEBI" id="CHEBI:18420"/>
    </cofactor>
</comment>
<dbReference type="EMBL" id="CP002432">
    <property type="protein sequence ID" value="ADU65484.1"/>
    <property type="molecule type" value="Genomic_DNA"/>
</dbReference>
<sequence length="367" mass="40300">MGFTCGIVGLPNVGKSTIFNALTKAGAASANYPFCTIDPNVGVVSVPDPRLNTIAAMINPQRIVPTTMEFVDIAGLVKGASQGEGLGNQFLSHIRAVDAIAHVVRCFEDENITHVSGGIDPARDMEIINTELILSDMQSLERRMERLTKMLKGPQAKEVTRELALVKRLHEHLNEGKMGFEFEVADDEQPMLAGFQLMTTKPLLYVCNVSEDDILDPDKNPFVQMVRKRAAQENAGVVILSGKIEAEISELGEEEAREFLQDIGLSESGLNALIREGYQLLGLITYFTAGEKEVRAWTVPRNTKAPQAAAVIHTDIERGFIRAEVTSFADAVTCGNVKKAAEQGKMRLEGKDYEVLDGDIIYFRFNV</sequence>
<name>E6W1V2_DESIS</name>
<evidence type="ECO:0000313" key="10">
    <source>
        <dbReference type="Proteomes" id="UP000002572"/>
    </source>
</evidence>
<evidence type="ECO:0000256" key="4">
    <source>
        <dbReference type="ARBA" id="ARBA00022840"/>
    </source>
</evidence>
<dbReference type="Gene3D" id="3.40.50.300">
    <property type="entry name" value="P-loop containing nucleotide triphosphate hydrolases"/>
    <property type="match status" value="1"/>
</dbReference>
<evidence type="ECO:0000259" key="8">
    <source>
        <dbReference type="PROSITE" id="PS51880"/>
    </source>
</evidence>
<dbReference type="InterPro" id="IPR004396">
    <property type="entry name" value="ATPase_YchF/OLA1"/>
</dbReference>
<evidence type="ECO:0000256" key="3">
    <source>
        <dbReference type="ARBA" id="ARBA00022741"/>
    </source>
</evidence>
<dbReference type="Gene3D" id="1.10.150.300">
    <property type="entry name" value="TGS-like domain"/>
    <property type="match status" value="1"/>
</dbReference>
<dbReference type="Pfam" id="PF06071">
    <property type="entry name" value="YchF-GTPase_C"/>
    <property type="match status" value="1"/>
</dbReference>
<dbReference type="Proteomes" id="UP000002572">
    <property type="component" value="Chromosome"/>
</dbReference>
<dbReference type="GO" id="GO:0016887">
    <property type="term" value="F:ATP hydrolysis activity"/>
    <property type="evidence" value="ECO:0007669"/>
    <property type="project" value="UniProtKB-UniRule"/>
</dbReference>
<dbReference type="PIRSF" id="PIRSF006641">
    <property type="entry name" value="CHP00092"/>
    <property type="match status" value="1"/>
</dbReference>
<keyword evidence="4 6" id="KW-0067">ATP-binding</keyword>
<dbReference type="RefSeq" id="WP_013505372.1">
    <property type="nucleotide sequence ID" value="NC_014836.1"/>
</dbReference>
<dbReference type="Pfam" id="PF01926">
    <property type="entry name" value="MMR_HSR1"/>
    <property type="match status" value="1"/>
</dbReference>
<dbReference type="OrthoDB" id="9807318at2"/>
<dbReference type="InterPro" id="IPR041706">
    <property type="entry name" value="YchF_N"/>
</dbReference>
<gene>
    <name evidence="6" type="primary">ychF</name>
    <name evidence="9" type="ordered locus">Selin_0740</name>
</gene>
<dbReference type="InterPro" id="IPR012675">
    <property type="entry name" value="Beta-grasp_dom_sf"/>
</dbReference>
<dbReference type="GO" id="GO:0043023">
    <property type="term" value="F:ribosomal large subunit binding"/>
    <property type="evidence" value="ECO:0007669"/>
    <property type="project" value="UniProtKB-UniRule"/>
</dbReference>
<dbReference type="PROSITE" id="PS51710">
    <property type="entry name" value="G_OBG"/>
    <property type="match status" value="1"/>
</dbReference>
<dbReference type="CDD" id="cd01900">
    <property type="entry name" value="YchF"/>
    <property type="match status" value="1"/>
</dbReference>
<protein>
    <recommendedName>
        <fullName evidence="6">Ribosome-binding ATPase YchF</fullName>
    </recommendedName>
</protein>
<dbReference type="STRING" id="653733.Selin_0740"/>
<dbReference type="InterPro" id="IPR023192">
    <property type="entry name" value="TGS-like_dom_sf"/>
</dbReference>
<evidence type="ECO:0000256" key="1">
    <source>
        <dbReference type="ARBA" id="ARBA00001946"/>
    </source>
</evidence>
<dbReference type="FunFam" id="3.10.20.30:FF:000001">
    <property type="entry name" value="Ribosome-binding ATPase YchF"/>
    <property type="match status" value="1"/>
</dbReference>
<dbReference type="InterPro" id="IPR006073">
    <property type="entry name" value="GTP-bd"/>
</dbReference>
<dbReference type="PRINTS" id="PR00326">
    <property type="entry name" value="GTP1OBG"/>
</dbReference>
<feature type="domain" description="OBG-type G" evidence="7">
    <location>
        <begin position="3"/>
        <end position="260"/>
    </location>
</feature>
<dbReference type="GO" id="GO:0005737">
    <property type="term" value="C:cytoplasm"/>
    <property type="evidence" value="ECO:0007669"/>
    <property type="project" value="TreeGrafter"/>
</dbReference>
<dbReference type="PANTHER" id="PTHR23305:SF18">
    <property type="entry name" value="OBG-TYPE G DOMAIN-CONTAINING PROTEIN"/>
    <property type="match status" value="1"/>
</dbReference>
<evidence type="ECO:0000256" key="2">
    <source>
        <dbReference type="ARBA" id="ARBA00022723"/>
    </source>
</evidence>
<keyword evidence="5" id="KW-0460">Magnesium</keyword>
<dbReference type="SUPFAM" id="SSF81271">
    <property type="entry name" value="TGS-like"/>
    <property type="match status" value="1"/>
</dbReference>
<keyword evidence="2" id="KW-0479">Metal-binding</keyword>
<keyword evidence="3 6" id="KW-0547">Nucleotide-binding</keyword>
<reference evidence="9 10" key="1">
    <citation type="submission" date="2010-12" db="EMBL/GenBank/DDBJ databases">
        <title>Complete sequence of Desulfurispirillum indicum S5.</title>
        <authorList>
            <consortium name="US DOE Joint Genome Institute"/>
            <person name="Lucas S."/>
            <person name="Copeland A."/>
            <person name="Lapidus A."/>
            <person name="Cheng J.-F."/>
            <person name="Goodwin L."/>
            <person name="Pitluck S."/>
            <person name="Chertkov O."/>
            <person name="Held B."/>
            <person name="Detter J.C."/>
            <person name="Han C."/>
            <person name="Tapia R."/>
            <person name="Land M."/>
            <person name="Hauser L."/>
            <person name="Kyrpides N."/>
            <person name="Ivanova N."/>
            <person name="Mikhailova N."/>
            <person name="Haggblom M."/>
            <person name="Rauschenbach I."/>
            <person name="Bini E."/>
            <person name="Woyke T."/>
        </authorList>
    </citation>
    <scope>NUCLEOTIDE SEQUENCE [LARGE SCALE GENOMIC DNA]</scope>
    <source>
        <strain evidence="10">ATCC BAA-1389 / DSM 22839 / S5</strain>
    </source>
</reference>
<dbReference type="GO" id="GO:0005525">
    <property type="term" value="F:GTP binding"/>
    <property type="evidence" value="ECO:0007669"/>
    <property type="project" value="InterPro"/>
</dbReference>
<evidence type="ECO:0000313" key="9">
    <source>
        <dbReference type="EMBL" id="ADU65484.1"/>
    </source>
</evidence>
<evidence type="ECO:0000256" key="6">
    <source>
        <dbReference type="HAMAP-Rule" id="MF_00944"/>
    </source>
</evidence>
<dbReference type="NCBIfam" id="TIGR00092">
    <property type="entry name" value="redox-regulated ATPase YchF"/>
    <property type="match status" value="1"/>
</dbReference>